<dbReference type="PRINTS" id="PR00131">
    <property type="entry name" value="GLHYDRLASE1"/>
</dbReference>
<gene>
    <name evidence="3" type="ORF">MKW94_008794</name>
</gene>
<evidence type="ECO:0000256" key="1">
    <source>
        <dbReference type="ARBA" id="ARBA00010838"/>
    </source>
</evidence>
<dbReference type="SUPFAM" id="SSF51445">
    <property type="entry name" value="(Trans)glycosidases"/>
    <property type="match status" value="1"/>
</dbReference>
<comment type="caution">
    <text evidence="3">The sequence shown here is derived from an EMBL/GenBank/DDBJ whole genome shotgun (WGS) entry which is preliminary data.</text>
</comment>
<dbReference type="AlphaFoldDB" id="A0AA41S984"/>
<organism evidence="3 4">
    <name type="scientific">Papaver nudicaule</name>
    <name type="common">Iceland poppy</name>
    <dbReference type="NCBI Taxonomy" id="74823"/>
    <lineage>
        <taxon>Eukaryota</taxon>
        <taxon>Viridiplantae</taxon>
        <taxon>Streptophyta</taxon>
        <taxon>Embryophyta</taxon>
        <taxon>Tracheophyta</taxon>
        <taxon>Spermatophyta</taxon>
        <taxon>Magnoliopsida</taxon>
        <taxon>Ranunculales</taxon>
        <taxon>Papaveraceae</taxon>
        <taxon>Papaveroideae</taxon>
        <taxon>Papaver</taxon>
    </lineage>
</organism>
<protein>
    <recommendedName>
        <fullName evidence="5">Beta-glucosidase</fullName>
    </recommendedName>
</protein>
<dbReference type="PANTHER" id="PTHR10353">
    <property type="entry name" value="GLYCOSYL HYDROLASE"/>
    <property type="match status" value="1"/>
</dbReference>
<accession>A0AA41S984</accession>
<comment type="similarity">
    <text evidence="1 2">Belongs to the glycosyl hydrolase 1 family.</text>
</comment>
<dbReference type="Gene3D" id="3.20.20.80">
    <property type="entry name" value="Glycosidases"/>
    <property type="match status" value="1"/>
</dbReference>
<evidence type="ECO:0000313" key="3">
    <source>
        <dbReference type="EMBL" id="MCL7030720.1"/>
    </source>
</evidence>
<dbReference type="InterPro" id="IPR001360">
    <property type="entry name" value="Glyco_hydro_1"/>
</dbReference>
<name>A0AA41S984_PAPNU</name>
<dbReference type="EMBL" id="JAJJMA010104680">
    <property type="protein sequence ID" value="MCL7030720.1"/>
    <property type="molecule type" value="Genomic_DNA"/>
</dbReference>
<reference evidence="3" key="1">
    <citation type="submission" date="2022-03" db="EMBL/GenBank/DDBJ databases">
        <title>A functionally conserved STORR gene fusion in Papaver species that diverged 16.8 million years ago.</title>
        <authorList>
            <person name="Catania T."/>
        </authorList>
    </citation>
    <scope>NUCLEOTIDE SEQUENCE</scope>
    <source>
        <strain evidence="3">S-191538</strain>
    </source>
</reference>
<evidence type="ECO:0008006" key="5">
    <source>
        <dbReference type="Google" id="ProtNLM"/>
    </source>
</evidence>
<dbReference type="GO" id="GO:0005975">
    <property type="term" value="P:carbohydrate metabolic process"/>
    <property type="evidence" value="ECO:0007669"/>
    <property type="project" value="InterPro"/>
</dbReference>
<proteinExistence type="inferred from homology"/>
<dbReference type="Proteomes" id="UP001177140">
    <property type="component" value="Unassembled WGS sequence"/>
</dbReference>
<sequence length="115" mass="12987">MHIHENGQRSMNDTSRVNYMKGDTGGLPDALRNGSNTKGYFTWSFLDSFELLDGCTSNFGFYYIDLVNDPDLKRYPKLSAHWYSDFLKGGNKSLIQSMKISTISPTCDGVSHFSQ</sequence>
<dbReference type="PANTHER" id="PTHR10353:SF29">
    <property type="entry name" value="BETA-GLUCOSIDASE 11"/>
    <property type="match status" value="1"/>
</dbReference>
<dbReference type="InterPro" id="IPR017853">
    <property type="entry name" value="GH"/>
</dbReference>
<dbReference type="Pfam" id="PF00232">
    <property type="entry name" value="Glyco_hydro_1"/>
    <property type="match status" value="1"/>
</dbReference>
<evidence type="ECO:0000256" key="2">
    <source>
        <dbReference type="RuleBase" id="RU003690"/>
    </source>
</evidence>
<dbReference type="GO" id="GO:0008422">
    <property type="term" value="F:beta-glucosidase activity"/>
    <property type="evidence" value="ECO:0007669"/>
    <property type="project" value="TreeGrafter"/>
</dbReference>
<evidence type="ECO:0000313" key="4">
    <source>
        <dbReference type="Proteomes" id="UP001177140"/>
    </source>
</evidence>
<keyword evidence="4" id="KW-1185">Reference proteome</keyword>